<dbReference type="InterPro" id="IPR001623">
    <property type="entry name" value="DnaJ_domain"/>
</dbReference>
<dbReference type="AlphaFoldDB" id="A0A200QQ07"/>
<feature type="region of interest" description="Disordered" evidence="1">
    <location>
        <begin position="589"/>
        <end position="707"/>
    </location>
</feature>
<feature type="compositionally biased region" description="Polar residues" evidence="1">
    <location>
        <begin position="667"/>
        <end position="677"/>
    </location>
</feature>
<dbReference type="PRINTS" id="PR00625">
    <property type="entry name" value="JDOMAIN"/>
</dbReference>
<comment type="caution">
    <text evidence="3">The sequence shown here is derived from an EMBL/GenBank/DDBJ whole genome shotgun (WGS) entry which is preliminary data.</text>
</comment>
<proteinExistence type="predicted"/>
<protein>
    <submittedName>
        <fullName evidence="3">DnaJ domain</fullName>
    </submittedName>
</protein>
<dbReference type="Gene3D" id="1.10.287.110">
    <property type="entry name" value="DnaJ domain"/>
    <property type="match status" value="1"/>
</dbReference>
<organism evidence="3 4">
    <name type="scientific">Macleaya cordata</name>
    <name type="common">Five-seeded plume-poppy</name>
    <name type="synonym">Bocconia cordata</name>
    <dbReference type="NCBI Taxonomy" id="56857"/>
    <lineage>
        <taxon>Eukaryota</taxon>
        <taxon>Viridiplantae</taxon>
        <taxon>Streptophyta</taxon>
        <taxon>Embryophyta</taxon>
        <taxon>Tracheophyta</taxon>
        <taxon>Spermatophyta</taxon>
        <taxon>Magnoliopsida</taxon>
        <taxon>Ranunculales</taxon>
        <taxon>Papaveraceae</taxon>
        <taxon>Papaveroideae</taxon>
        <taxon>Macleaya</taxon>
    </lineage>
</organism>
<dbReference type="CDD" id="cd06257">
    <property type="entry name" value="DnaJ"/>
    <property type="match status" value="1"/>
</dbReference>
<feature type="compositionally biased region" description="Polar residues" evidence="1">
    <location>
        <begin position="325"/>
        <end position="337"/>
    </location>
</feature>
<dbReference type="InterPro" id="IPR036869">
    <property type="entry name" value="J_dom_sf"/>
</dbReference>
<evidence type="ECO:0000256" key="1">
    <source>
        <dbReference type="SAM" id="MobiDB-lite"/>
    </source>
</evidence>
<dbReference type="Proteomes" id="UP000195402">
    <property type="component" value="Unassembled WGS sequence"/>
</dbReference>
<dbReference type="PANTHER" id="PTHR45089">
    <property type="entry name" value="DNAJ HEAT SHOCK AMINO-TERMINAL DOMAIN PROTEIN-RELATED"/>
    <property type="match status" value="1"/>
</dbReference>
<dbReference type="PANTHER" id="PTHR45089:SF24">
    <property type="entry name" value="DNAJ HEAT SHOCK N-TERMINAL DOMAIN-CONTAINING PROTEIN"/>
    <property type="match status" value="1"/>
</dbReference>
<dbReference type="InParanoid" id="A0A200QQ07"/>
<feature type="compositionally biased region" description="Basic and acidic residues" evidence="1">
    <location>
        <begin position="247"/>
        <end position="261"/>
    </location>
</feature>
<sequence>MECNKEEAIRAKGIAEKKMEGKDFVGARKLVIKAQQLYPNLENISRMLTVCDVHCSAELKVGSNMDWYGILQIEQTADDASIRKQYRKLALLLHPDKNKFPGAEAAFKLTGEAHALLLDHAKRNLYDINRSASVRAASQRHSQPHPSSNIYARKQPGVYASPVNTGTSQFPSMKPHQQKQQQWTQPGFFTGQQTFWTACPFCNSRYQYYRDIMSRAVKCQMCRQPFIAYELDASGMASGANNQSFSQKKEGPRQDGHKMGPEKGGASEVGGDCKTKGKEDANSHIEDGNEGKEIPREHKASGNSNRKRGRNSENLESCPKRSRGTESPNATKGQSEPSMKVDSSKTDDFKEDKKTEKQKGKAPLDEKFSNGNDKAEECKNSGKEDAAADEIPCASFYDFVLDKNEECFEVGQMWAIYDHFDGMPRFYARIRKVHSPGFKVRITWLEVDSDDQDVIDWTTEDLPVACGTFKHLKTEETEELSMFSHMVDWVKISGKCPYRIYPRKGETWALFKNWDIKWSFNPDNHRNYEYEFVEVTSDYTEESGINVALLAKVKGFVSLFKPTVNSGMVSFKIPPNELLRFSHRVPSYRTTGREREDVPEGYFELDPASLPSNIEEISDPVDVKANVNGSSKSSAEEKPHTPKKSNNPDEKKPNECYEKKPCEENAGQPTEKTSIGSDNVKCHGGVDAKDGVGDQSSSSPSNLGPSEIPEAKFYNFEDGISHDKFQSGQIWALYCELDALPKYYALVKRVELTPTFKLDIEWLEACAPPKSVIRWLDKKMPICCGTFTIGEKGEFQYTTSFSHLTTGISAGKKNKYEIYPRKGEVWALYKNFNSSLSHSDLHKCEYEIVEVLEENARMIKVLVLGQIAGFDTVFRGKRKAGLECFMEIRRAELLRFSHRIPAFRLTEERNGKLRGCWELDPKSLPVYFFSEN</sequence>
<evidence type="ECO:0000313" key="3">
    <source>
        <dbReference type="EMBL" id="OVA12556.1"/>
    </source>
</evidence>
<dbReference type="EMBL" id="MVGT01001375">
    <property type="protein sequence ID" value="OVA12556.1"/>
    <property type="molecule type" value="Genomic_DNA"/>
</dbReference>
<dbReference type="SMART" id="SM00271">
    <property type="entry name" value="DnaJ"/>
    <property type="match status" value="1"/>
</dbReference>
<feature type="compositionally biased region" description="Basic and acidic residues" evidence="1">
    <location>
        <begin position="271"/>
        <end position="300"/>
    </location>
</feature>
<feature type="compositionally biased region" description="Basic and acidic residues" evidence="1">
    <location>
        <begin position="634"/>
        <end position="663"/>
    </location>
</feature>
<feature type="region of interest" description="Disordered" evidence="1">
    <location>
        <begin position="238"/>
        <end position="384"/>
    </location>
</feature>
<dbReference type="FunCoup" id="A0A200QQ07">
    <property type="interactions" value="716"/>
</dbReference>
<keyword evidence="4" id="KW-1185">Reference proteome</keyword>
<feature type="region of interest" description="Disordered" evidence="1">
    <location>
        <begin position="135"/>
        <end position="154"/>
    </location>
</feature>
<accession>A0A200QQ07</accession>
<dbReference type="OMA" id="CEVHCCA"/>
<dbReference type="Pfam" id="PF11926">
    <property type="entry name" value="DUF3444"/>
    <property type="match status" value="2"/>
</dbReference>
<feature type="compositionally biased region" description="Basic and acidic residues" evidence="1">
    <location>
        <begin position="342"/>
        <end position="384"/>
    </location>
</feature>
<dbReference type="Pfam" id="PF00226">
    <property type="entry name" value="DnaJ"/>
    <property type="match status" value="1"/>
</dbReference>
<dbReference type="STRING" id="56857.A0A200QQ07"/>
<feature type="compositionally biased region" description="Basic and acidic residues" evidence="1">
    <location>
        <begin position="680"/>
        <end position="692"/>
    </location>
</feature>
<reference evidence="3 4" key="1">
    <citation type="journal article" date="2017" name="Mol. Plant">
        <title>The Genome of Medicinal Plant Macleaya cordata Provides New Insights into Benzylisoquinoline Alkaloids Metabolism.</title>
        <authorList>
            <person name="Liu X."/>
            <person name="Liu Y."/>
            <person name="Huang P."/>
            <person name="Ma Y."/>
            <person name="Qing Z."/>
            <person name="Tang Q."/>
            <person name="Cao H."/>
            <person name="Cheng P."/>
            <person name="Zheng Y."/>
            <person name="Yuan Z."/>
            <person name="Zhou Y."/>
            <person name="Liu J."/>
            <person name="Tang Z."/>
            <person name="Zhuo Y."/>
            <person name="Zhang Y."/>
            <person name="Yu L."/>
            <person name="Huang J."/>
            <person name="Yang P."/>
            <person name="Peng Q."/>
            <person name="Zhang J."/>
            <person name="Jiang W."/>
            <person name="Zhang Z."/>
            <person name="Lin K."/>
            <person name="Ro D.K."/>
            <person name="Chen X."/>
            <person name="Xiong X."/>
            <person name="Shang Y."/>
            <person name="Huang S."/>
            <person name="Zeng J."/>
        </authorList>
    </citation>
    <scope>NUCLEOTIDE SEQUENCE [LARGE SCALE GENOMIC DNA]</scope>
    <source>
        <strain evidence="4">cv. BLH2017</strain>
        <tissue evidence="3">Root</tissue>
    </source>
</reference>
<evidence type="ECO:0000313" key="4">
    <source>
        <dbReference type="Proteomes" id="UP000195402"/>
    </source>
</evidence>
<evidence type="ECO:0000259" key="2">
    <source>
        <dbReference type="PROSITE" id="PS50076"/>
    </source>
</evidence>
<dbReference type="OrthoDB" id="10250354at2759"/>
<dbReference type="InterPro" id="IPR024593">
    <property type="entry name" value="DUF3444"/>
</dbReference>
<feature type="domain" description="J" evidence="2">
    <location>
        <begin position="66"/>
        <end position="130"/>
    </location>
</feature>
<dbReference type="SUPFAM" id="SSF46565">
    <property type="entry name" value="Chaperone J-domain"/>
    <property type="match status" value="1"/>
</dbReference>
<gene>
    <name evidence="3" type="ORF">BVC80_8549g16</name>
</gene>
<name>A0A200QQ07_MACCD</name>
<feature type="compositionally biased region" description="Polar residues" evidence="1">
    <location>
        <begin position="139"/>
        <end position="150"/>
    </location>
</feature>
<dbReference type="PROSITE" id="PS50076">
    <property type="entry name" value="DNAJ_2"/>
    <property type="match status" value="1"/>
</dbReference>